<dbReference type="InterPro" id="IPR023298">
    <property type="entry name" value="ATPase_P-typ_TM_dom_sf"/>
</dbReference>
<feature type="transmembrane region" description="Helical" evidence="10">
    <location>
        <begin position="1008"/>
        <end position="1034"/>
    </location>
</feature>
<dbReference type="Pfam" id="PF00689">
    <property type="entry name" value="Cation_ATPase_C"/>
    <property type="match status" value="1"/>
</dbReference>
<dbReference type="Gene3D" id="2.70.150.10">
    <property type="entry name" value="Calcium-transporting ATPase, cytoplasmic transduction domain A"/>
    <property type="match status" value="1"/>
</dbReference>
<evidence type="ECO:0000256" key="10">
    <source>
        <dbReference type="SAM" id="Phobius"/>
    </source>
</evidence>
<dbReference type="Gene3D" id="3.40.1110.10">
    <property type="entry name" value="Calcium-transporting ATPase, cytoplasmic domain N"/>
    <property type="match status" value="1"/>
</dbReference>
<evidence type="ECO:0000256" key="2">
    <source>
        <dbReference type="ARBA" id="ARBA00022692"/>
    </source>
</evidence>
<dbReference type="PANTHER" id="PTHR24093">
    <property type="entry name" value="CATION TRANSPORTING ATPASE"/>
    <property type="match status" value="1"/>
</dbReference>
<keyword evidence="13" id="KW-1185">Reference proteome</keyword>
<dbReference type="InterPro" id="IPR018303">
    <property type="entry name" value="ATPase_P-typ_P_site"/>
</dbReference>
<dbReference type="SFLD" id="SFLDF00027">
    <property type="entry name" value="p-type_atpase"/>
    <property type="match status" value="1"/>
</dbReference>
<evidence type="ECO:0000256" key="3">
    <source>
        <dbReference type="ARBA" id="ARBA00022723"/>
    </source>
</evidence>
<dbReference type="PRINTS" id="PR00119">
    <property type="entry name" value="CATATPASE"/>
</dbReference>
<keyword evidence="9 10" id="KW-0472">Membrane</keyword>
<dbReference type="PANTHER" id="PTHR24093:SF506">
    <property type="entry name" value="CATION-TRANSPORTING ATPASE PMA1"/>
    <property type="match status" value="1"/>
</dbReference>
<feature type="transmembrane region" description="Helical" evidence="10">
    <location>
        <begin position="969"/>
        <end position="987"/>
    </location>
</feature>
<comment type="caution">
    <text evidence="12">The sequence shown here is derived from an EMBL/GenBank/DDBJ whole genome shotgun (WGS) entry which is preliminary data.</text>
</comment>
<dbReference type="SUPFAM" id="SSF81665">
    <property type="entry name" value="Calcium ATPase, transmembrane domain M"/>
    <property type="match status" value="1"/>
</dbReference>
<keyword evidence="6" id="KW-0460">Magnesium</keyword>
<protein>
    <submittedName>
        <fullName evidence="12">Calcium-transporting P-type ATPase, PMR1-type</fullName>
    </submittedName>
</protein>
<evidence type="ECO:0000256" key="7">
    <source>
        <dbReference type="ARBA" id="ARBA00022967"/>
    </source>
</evidence>
<evidence type="ECO:0000256" key="8">
    <source>
        <dbReference type="ARBA" id="ARBA00022989"/>
    </source>
</evidence>
<proteinExistence type="predicted"/>
<keyword evidence="8 10" id="KW-1133">Transmembrane helix</keyword>
<comment type="subcellular location">
    <subcellularLocation>
        <location evidence="1">Membrane</location>
        <topology evidence="1">Multi-pass membrane protein</topology>
    </subcellularLocation>
</comment>
<feature type="transmembrane region" description="Helical" evidence="10">
    <location>
        <begin position="299"/>
        <end position="319"/>
    </location>
</feature>
<keyword evidence="3" id="KW-0479">Metal-binding</keyword>
<evidence type="ECO:0000256" key="6">
    <source>
        <dbReference type="ARBA" id="ARBA00022842"/>
    </source>
</evidence>
<dbReference type="InterPro" id="IPR023299">
    <property type="entry name" value="ATPase_P-typ_cyto_dom_N"/>
</dbReference>
<feature type="transmembrane region" description="Helical" evidence="10">
    <location>
        <begin position="1046"/>
        <end position="1065"/>
    </location>
</feature>
<organism evidence="12 13">
    <name type="scientific">Yasminevirus sp. GU-2018</name>
    <dbReference type="NCBI Taxonomy" id="2420051"/>
    <lineage>
        <taxon>Viruses</taxon>
        <taxon>Varidnaviria</taxon>
        <taxon>Bamfordvirae</taxon>
        <taxon>Nucleocytoviricota</taxon>
        <taxon>Megaviricetes</taxon>
        <taxon>Imitervirales</taxon>
        <taxon>Mimiviridae</taxon>
        <taxon>Klosneuvirinae</taxon>
        <taxon>Yasminevirus</taxon>
        <taxon>Yasminevirus saudimassiliense</taxon>
    </lineage>
</organism>
<evidence type="ECO:0000313" key="13">
    <source>
        <dbReference type="Proteomes" id="UP000594342"/>
    </source>
</evidence>
<dbReference type="GO" id="GO:0005524">
    <property type="term" value="F:ATP binding"/>
    <property type="evidence" value="ECO:0007669"/>
    <property type="project" value="UniProtKB-KW"/>
</dbReference>
<dbReference type="SUPFAM" id="SSF81660">
    <property type="entry name" value="Metal cation-transporting ATPase, ATP-binding domain N"/>
    <property type="match status" value="1"/>
</dbReference>
<feature type="transmembrane region" description="Helical" evidence="10">
    <location>
        <begin position="1117"/>
        <end position="1141"/>
    </location>
</feature>
<dbReference type="SUPFAM" id="SSF56784">
    <property type="entry name" value="HAD-like"/>
    <property type="match status" value="1"/>
</dbReference>
<dbReference type="InterPro" id="IPR004014">
    <property type="entry name" value="ATPase_P-typ_cation-transptr_N"/>
</dbReference>
<dbReference type="PROSITE" id="PS00154">
    <property type="entry name" value="ATPASE_E1_E2"/>
    <property type="match status" value="1"/>
</dbReference>
<feature type="transmembrane region" description="Helical" evidence="10">
    <location>
        <begin position="325"/>
        <end position="343"/>
    </location>
</feature>
<gene>
    <name evidence="12" type="ORF">YASMINEVIRUS_258</name>
</gene>
<dbReference type="GO" id="GO:0005886">
    <property type="term" value="C:plasma membrane"/>
    <property type="evidence" value="ECO:0007669"/>
    <property type="project" value="TreeGrafter"/>
</dbReference>
<dbReference type="Pfam" id="PF08282">
    <property type="entry name" value="Hydrolase_3"/>
    <property type="match status" value="1"/>
</dbReference>
<dbReference type="SFLD" id="SFLDG00002">
    <property type="entry name" value="C1.7:_P-type_atpase_like"/>
    <property type="match status" value="1"/>
</dbReference>
<evidence type="ECO:0000313" key="12">
    <source>
        <dbReference type="EMBL" id="VBB17795.1"/>
    </source>
</evidence>
<evidence type="ECO:0000259" key="11">
    <source>
        <dbReference type="SMART" id="SM00831"/>
    </source>
</evidence>
<dbReference type="EMBL" id="UPSH01000001">
    <property type="protein sequence ID" value="VBB17795.1"/>
    <property type="molecule type" value="Genomic_DNA"/>
</dbReference>
<dbReference type="Pfam" id="PF00122">
    <property type="entry name" value="E1-E2_ATPase"/>
    <property type="match status" value="1"/>
</dbReference>
<dbReference type="Pfam" id="PF13246">
    <property type="entry name" value="Cation_ATPase"/>
    <property type="match status" value="1"/>
</dbReference>
<dbReference type="InterPro" id="IPR001757">
    <property type="entry name" value="P_typ_ATPase"/>
</dbReference>
<feature type="transmembrane region" description="Helical" evidence="10">
    <location>
        <begin position="938"/>
        <end position="957"/>
    </location>
</feature>
<dbReference type="SMART" id="SM00831">
    <property type="entry name" value="Cation_ATPase_N"/>
    <property type="match status" value="1"/>
</dbReference>
<evidence type="ECO:0000256" key="4">
    <source>
        <dbReference type="ARBA" id="ARBA00022741"/>
    </source>
</evidence>
<dbReference type="InterPro" id="IPR059000">
    <property type="entry name" value="ATPase_P-type_domA"/>
</dbReference>
<evidence type="ECO:0000256" key="9">
    <source>
        <dbReference type="ARBA" id="ARBA00023136"/>
    </source>
</evidence>
<sequence>MSQNQIESLKSSLMRLTRSMRQLCHHPSTMIVSCVLKAFSKSAILEIDRNVTAEKVKGIIDEYAFAWSKIEAWDQNYRNHIPSKESNSALSDIFRLFIADKNNTVDIDAVSDKFDESFADNTLNVCDWYYFNIIATLLRNSEQFRSIVKTISYDDPKFERHVIKRINHDKRLTNPNYMVKIVSQSGEEVVKNLHDVCISLLSAILSTVPPDGFDRGELKFMKDLPSYQELITLGSDKDSIIPYIHDVDTVCSKLQTSKVSGLTSEQVLINREKYGDNVLPKPSLTPFWKIVFHKSTEPMILFLIGFIAFEIVLMNISSHSITSDLIGVLLTVALVFGTIAVGTKQDYDAERSGNKHVKPPQQVKVVRDGRTTSISADDLVVGDIIEGFSEGENVPADGRVFNPLNFSTMESMLTGEPIDVKKSDIILSRNTQLGDRKNMCYACTAVSTGTASIVVTATGTKTEAGKLVEIIERTKKENQNKKTPLMTSIAKLSYALILLAVVFCGSIFFVGVGTVYNVLEILETSLSLAASAVPEGLPAILIITVMIVAKVMKKANCEIRNNSAVQTIGSVSIVCSDKTGTLTLGKMTARFDDGVYKSEHKDDFVKTSLLCNSVDVSKLYVATLKDDKFSCVQDTDGDTTEIAIIRMIQQTFPDVCNKMIEQNKRIMMCPFDSNRKRMSVIVEDVENRTVKVFTKGAPESVMDVCKMTESEKHDFLKQNKTMTKRGMRVLGVSVKDVTDSWEQIKNSSGSDSDAITTSAESKMTFVGIIGIVDPPKEGVKETVRELAKAHVPVVMITGDHPNTGEAIATELEIFQPNTSIAMTGPEFTALEESFNNGTINKDAFLSTFNRVRVFARVTPDEKRRIVRQYQAQGMIVAMLGDGPNDAPAIVEADVGYAMFSGTDLAKDNADVIVLDNKLNSLTDSIRYGRSIFDNVQKFIVYLISCNFAEVFTMFIFVCVGKELPFTTNMLLWANIFADIPPSIAISYEAPHKNIMNNYPVPKTKKIVSYGLFGFIFLQAILMTIYTALAFSVVSDALKYNQEHARTLAYTVLSAVQLTHAYWCRYPYEYINSWRSLKETLTTSKHVNYAVLLSFVLLIVSIYIPGFNTAVGITWLNWADWLIVVLSVVVHGLLMQIVKFVMHITNVEGRIRVAPFVGESNA</sequence>
<name>A0A5K0U7P2_9VIRU</name>
<feature type="transmembrane region" description="Helical" evidence="10">
    <location>
        <begin position="536"/>
        <end position="552"/>
    </location>
</feature>
<feature type="domain" description="Cation-transporting P-type ATPase N-terminal" evidence="11">
    <location>
        <begin position="241"/>
        <end position="315"/>
    </location>
</feature>
<dbReference type="NCBIfam" id="TIGR01494">
    <property type="entry name" value="ATPase_P-type"/>
    <property type="match status" value="2"/>
</dbReference>
<dbReference type="GO" id="GO:0016887">
    <property type="term" value="F:ATP hydrolysis activity"/>
    <property type="evidence" value="ECO:0007669"/>
    <property type="project" value="InterPro"/>
</dbReference>
<evidence type="ECO:0000256" key="1">
    <source>
        <dbReference type="ARBA" id="ARBA00004141"/>
    </source>
</evidence>
<dbReference type="InterPro" id="IPR036412">
    <property type="entry name" value="HAD-like_sf"/>
</dbReference>
<dbReference type="InterPro" id="IPR023214">
    <property type="entry name" value="HAD_sf"/>
</dbReference>
<dbReference type="InterPro" id="IPR044492">
    <property type="entry name" value="P_typ_ATPase_HD_dom"/>
</dbReference>
<accession>A0A5K0U7P2</accession>
<keyword evidence="5" id="KW-0067">ATP-binding</keyword>
<dbReference type="SUPFAM" id="SSF81653">
    <property type="entry name" value="Calcium ATPase, transduction domain A"/>
    <property type="match status" value="1"/>
</dbReference>
<dbReference type="SFLD" id="SFLDS00003">
    <property type="entry name" value="Haloacid_Dehalogenase"/>
    <property type="match status" value="1"/>
</dbReference>
<dbReference type="Gene3D" id="1.20.1110.10">
    <property type="entry name" value="Calcium-transporting ATPase, transmembrane domain"/>
    <property type="match status" value="1"/>
</dbReference>
<dbReference type="Pfam" id="PF00690">
    <property type="entry name" value="Cation_ATPase_N"/>
    <property type="match status" value="1"/>
</dbReference>
<dbReference type="GO" id="GO:0005388">
    <property type="term" value="F:P-type calcium transporter activity"/>
    <property type="evidence" value="ECO:0007669"/>
    <property type="project" value="TreeGrafter"/>
</dbReference>
<dbReference type="Gene3D" id="3.40.50.1000">
    <property type="entry name" value="HAD superfamily/HAD-like"/>
    <property type="match status" value="1"/>
</dbReference>
<keyword evidence="4" id="KW-0547">Nucleotide-binding</keyword>
<keyword evidence="7" id="KW-1278">Translocase</keyword>
<dbReference type="Proteomes" id="UP000594342">
    <property type="component" value="Unassembled WGS sequence"/>
</dbReference>
<feature type="transmembrane region" description="Helical" evidence="10">
    <location>
        <begin position="1086"/>
        <end position="1105"/>
    </location>
</feature>
<evidence type="ECO:0000256" key="5">
    <source>
        <dbReference type="ARBA" id="ARBA00022840"/>
    </source>
</evidence>
<reference evidence="12 13" key="1">
    <citation type="submission" date="2018-10" db="EMBL/GenBank/DDBJ databases">
        <authorList>
            <consortium name="IHU Genomes"/>
        </authorList>
    </citation>
    <scope>NUCLEOTIDE SEQUENCE [LARGE SCALE GENOMIC DNA]</scope>
    <source>
        <strain evidence="12 13">A1</strain>
    </source>
</reference>
<feature type="transmembrane region" description="Helical" evidence="10">
    <location>
        <begin position="492"/>
        <end position="516"/>
    </location>
</feature>
<keyword evidence="2 10" id="KW-0812">Transmembrane</keyword>
<dbReference type="InterPro" id="IPR008250">
    <property type="entry name" value="ATPase_P-typ_transduc_dom_A_sf"/>
</dbReference>
<dbReference type="InterPro" id="IPR006068">
    <property type="entry name" value="ATPase_P-typ_cation-transptr_C"/>
</dbReference>
<dbReference type="GO" id="GO:0046872">
    <property type="term" value="F:metal ion binding"/>
    <property type="evidence" value="ECO:0007669"/>
    <property type="project" value="UniProtKB-KW"/>
</dbReference>